<dbReference type="InterPro" id="IPR027417">
    <property type="entry name" value="P-loop_NTPase"/>
</dbReference>
<dbReference type="SUPFAM" id="SSF52540">
    <property type="entry name" value="P-loop containing nucleoside triphosphate hydrolases"/>
    <property type="match status" value="1"/>
</dbReference>
<dbReference type="Proteomes" id="UP001165308">
    <property type="component" value="Unassembled WGS sequence"/>
</dbReference>
<organism evidence="4 5">
    <name type="scientific">Halomonas llamarensis</name>
    <dbReference type="NCBI Taxonomy" id="2945104"/>
    <lineage>
        <taxon>Bacteria</taxon>
        <taxon>Pseudomonadati</taxon>
        <taxon>Pseudomonadota</taxon>
        <taxon>Gammaproteobacteria</taxon>
        <taxon>Oceanospirillales</taxon>
        <taxon>Halomonadaceae</taxon>
        <taxon>Halomonas</taxon>
    </lineage>
</organism>
<dbReference type="InterPro" id="IPR038729">
    <property type="entry name" value="Rad50/SbcC_AAA"/>
</dbReference>
<feature type="region of interest" description="Disordered" evidence="2">
    <location>
        <begin position="777"/>
        <end position="807"/>
    </location>
</feature>
<feature type="compositionally biased region" description="Basic and acidic residues" evidence="2">
    <location>
        <begin position="777"/>
        <end position="800"/>
    </location>
</feature>
<sequence>MKILALRLENLASLPGPLELDFTAAPLAEAGLFAITGPTGAGKSTLLDALCLALYGSTPRLRQAPNRDSQIDDTPASTLTTSDARTLLRRGTASGYAEVDFLGRDGRRYRARWFVRRAREKASGRLQAVEQSLRDLDADRLLATQKREFDRLLVERLGLNFDQFTRAVLLAQSEFAAFLTADDNARSDLLERLTGTAEYSHISKAAYRRASTAKRAVEALQTRLADDVPANADTRAELERNAHASQQALNALADKRQALTRQIEIATEAARLTATLEETRRTQERARAEHAEAASTLQKADTALTRAHEARKTATPALNQARQQALTLASVEEQLREQQDAQRKQQRLVATLTDDFHKAQQAQHAHQRELEAWQATLKTLLGETPHLDHARRATREALDQAANRLLALEKLTDRWQAFTHAEQAHRRLSTQSEQAQTQREQLLNAGKTARQQLDDAQRHFDSVSAFVERARAVRSDSVATLRAALQEGEPCPVCGGLEHPFRHHPPATPEAAQLAAQEADEAHQLQEAQQALDTAREHRDALVSEYRAVDAALKQHTLELEHTRQQRDAADQALTAHPLYSELASVELSNGEIDKRESWLQAQHQASSATRKRHEQALTQLAEAEDALAPLENALRDDALALARLETEKNSAEQQLQTLETQLPPLRARRDTCQQQLASLLGDHASPDAWQQQLDKAVTHAQQARDTASEQQHAAAQTMLQLDERANTAAERLTQLKNDQAQLEREKGPTASVTAAELSPSLDALNAEQQALTPRLEEAQRARDEAAHALRDDERKRERQQAGQAELDTARAEYRRWGQISELIGSADGKAFRRIAQAYNLEQLLEHANAHLTGLSRRYRLVRGGSELGLLVEDLDMADERRSVHSLSGGETFLVSLALALGLASMASGELVIESLFIDEGFGSLDPQSLALAMDALDGLQALGRRVGVISHVQEMHERIPVQIQIEPLGNGTSQARLVSA</sequence>
<evidence type="ECO:0000256" key="2">
    <source>
        <dbReference type="SAM" id="MobiDB-lite"/>
    </source>
</evidence>
<protein>
    <submittedName>
        <fullName evidence="4">AAA family ATPase</fullName>
    </submittedName>
</protein>
<accession>A0ABT0SLC4</accession>
<dbReference type="Gene3D" id="3.40.50.300">
    <property type="entry name" value="P-loop containing nucleotide triphosphate hydrolases"/>
    <property type="match status" value="2"/>
</dbReference>
<dbReference type="Pfam" id="PF13476">
    <property type="entry name" value="AAA_23"/>
    <property type="match status" value="1"/>
</dbReference>
<evidence type="ECO:0000313" key="5">
    <source>
        <dbReference type="Proteomes" id="UP001165308"/>
    </source>
</evidence>
<feature type="coiled-coil region" evidence="1">
    <location>
        <begin position="391"/>
        <end position="459"/>
    </location>
</feature>
<proteinExistence type="predicted"/>
<feature type="coiled-coil region" evidence="1">
    <location>
        <begin position="614"/>
        <end position="662"/>
    </location>
</feature>
<keyword evidence="5" id="KW-1185">Reference proteome</keyword>
<feature type="coiled-coil region" evidence="1">
    <location>
        <begin position="719"/>
        <end position="746"/>
    </location>
</feature>
<reference evidence="4" key="1">
    <citation type="submission" date="2022-05" db="EMBL/GenBank/DDBJ databases">
        <title>Halomonas geminus sp. nov. and Halomonas llamarensis sp. nov. isolated from high-altitude salars of the Atacama Desert.</title>
        <authorList>
            <person name="Hintersatz C."/>
            <person name="Rojas L.A."/>
            <person name="Wei T.-S."/>
            <person name="Kutschke S."/>
            <person name="Lehmann F."/>
            <person name="Jain R."/>
            <person name="Pollmann K."/>
        </authorList>
    </citation>
    <scope>NUCLEOTIDE SEQUENCE</scope>
    <source>
        <strain evidence="4">ATCHA</strain>
    </source>
</reference>
<evidence type="ECO:0000313" key="4">
    <source>
        <dbReference type="EMBL" id="MCL7928601.1"/>
    </source>
</evidence>
<feature type="coiled-coil region" evidence="1">
    <location>
        <begin position="235"/>
        <end position="348"/>
    </location>
</feature>
<dbReference type="RefSeq" id="WP_250079201.1">
    <property type="nucleotide sequence ID" value="NZ_JAMJPJ010000001.1"/>
</dbReference>
<feature type="coiled-coil region" evidence="1">
    <location>
        <begin position="525"/>
        <end position="573"/>
    </location>
</feature>
<comment type="caution">
    <text evidence="4">The sequence shown here is derived from an EMBL/GenBank/DDBJ whole genome shotgun (WGS) entry which is preliminary data.</text>
</comment>
<dbReference type="Pfam" id="PF13558">
    <property type="entry name" value="SbcC_Walker_B"/>
    <property type="match status" value="1"/>
</dbReference>
<dbReference type="PANTHER" id="PTHR32114">
    <property type="entry name" value="ABC TRANSPORTER ABCH.3"/>
    <property type="match status" value="1"/>
</dbReference>
<feature type="domain" description="Rad50/SbcC-type AAA" evidence="3">
    <location>
        <begin position="6"/>
        <end position="225"/>
    </location>
</feature>
<name>A0ABT0SLC4_9GAMM</name>
<evidence type="ECO:0000259" key="3">
    <source>
        <dbReference type="Pfam" id="PF13476"/>
    </source>
</evidence>
<keyword evidence="1" id="KW-0175">Coiled coil</keyword>
<gene>
    <name evidence="4" type="ORF">M8006_01180</name>
</gene>
<evidence type="ECO:0000256" key="1">
    <source>
        <dbReference type="SAM" id="Coils"/>
    </source>
</evidence>
<dbReference type="PANTHER" id="PTHR32114:SF2">
    <property type="entry name" value="ABC TRANSPORTER ABCH.3"/>
    <property type="match status" value="1"/>
</dbReference>
<dbReference type="EMBL" id="JAMJPJ010000001">
    <property type="protein sequence ID" value="MCL7928601.1"/>
    <property type="molecule type" value="Genomic_DNA"/>
</dbReference>